<dbReference type="EMBL" id="JADWYR010000001">
    <property type="protein sequence ID" value="MBG9376158.1"/>
    <property type="molecule type" value="Genomic_DNA"/>
</dbReference>
<comment type="caution">
    <text evidence="14">The sequence shown here is derived from an EMBL/GenBank/DDBJ whole genome shotgun (WGS) entry which is preliminary data.</text>
</comment>
<keyword evidence="10 11" id="KW-0066">ATP synthesis</keyword>
<sequence>MISGRVKCLLVAAFSLFFTHFSAPAIAQEEHGDAAHAEANHAETKKEGFDAQEVIFGHVLNAHEFHFMDLEGENGESHPVTIPLPIIVYSPERGFTSFMSSKFEHGHAIYEGYKLEEGVIKAVNADGSTDESVKVYDLSLTRNVVQMILALVILVWIMMIVAGRYKTGQGVKTAPRGLQNLIEPVITFVRDEVAKPNLGHKYSRYLPYLLTVFFFILVNNIFGLIPGSANVTGNIAFTIVLGVISFLVITFSGNKHYWGHIFNPPVPGGIKVIMIPVEILGIFTKPVALIVRLFANMLAGHIIIICLVSLIFIFSNISTGAGWGFSPVSIAFASFIYIIEVLVAFIQAFIFTNLTAVFIGQAIEETHHGDDHHDQHVEGEKITTAAYDDAVIA</sequence>
<evidence type="ECO:0000256" key="9">
    <source>
        <dbReference type="ARBA" id="ARBA00023136"/>
    </source>
</evidence>
<dbReference type="NCBIfam" id="TIGR01131">
    <property type="entry name" value="ATP_synt_6_or_A"/>
    <property type="match status" value="1"/>
</dbReference>
<evidence type="ECO:0000313" key="15">
    <source>
        <dbReference type="Proteomes" id="UP000628448"/>
    </source>
</evidence>
<protein>
    <recommendedName>
        <fullName evidence="11 12">ATP synthase subunit a</fullName>
    </recommendedName>
    <alternativeName>
        <fullName evidence="11">ATP synthase F0 sector subunit a</fullName>
    </alternativeName>
    <alternativeName>
        <fullName evidence="11">F-ATPase subunit 6</fullName>
    </alternativeName>
</protein>
<proteinExistence type="inferred from homology"/>
<feature type="transmembrane region" description="Helical" evidence="11">
    <location>
        <begin position="205"/>
        <end position="225"/>
    </location>
</feature>
<keyword evidence="8 11" id="KW-0406">Ion transport</keyword>
<evidence type="ECO:0000313" key="14">
    <source>
        <dbReference type="EMBL" id="MBG9376158.1"/>
    </source>
</evidence>
<dbReference type="AlphaFoldDB" id="A0A931E319"/>
<evidence type="ECO:0000256" key="1">
    <source>
        <dbReference type="ARBA" id="ARBA00004141"/>
    </source>
</evidence>
<dbReference type="PANTHER" id="PTHR11410">
    <property type="entry name" value="ATP SYNTHASE SUBUNIT A"/>
    <property type="match status" value="1"/>
</dbReference>
<keyword evidence="15" id="KW-1185">Reference proteome</keyword>
<dbReference type="Gene3D" id="1.20.120.220">
    <property type="entry name" value="ATP synthase, F0 complex, subunit A"/>
    <property type="match status" value="1"/>
</dbReference>
<evidence type="ECO:0000256" key="10">
    <source>
        <dbReference type="ARBA" id="ARBA00023310"/>
    </source>
</evidence>
<feature type="chain" id="PRO_5037417515" description="ATP synthase subunit a" evidence="13">
    <location>
        <begin position="28"/>
        <end position="393"/>
    </location>
</feature>
<evidence type="ECO:0000256" key="8">
    <source>
        <dbReference type="ARBA" id="ARBA00023065"/>
    </source>
</evidence>
<feature type="transmembrane region" description="Helical" evidence="11">
    <location>
        <begin position="293"/>
        <end position="315"/>
    </location>
</feature>
<dbReference type="PANTHER" id="PTHR11410:SF0">
    <property type="entry name" value="ATP SYNTHASE SUBUNIT A"/>
    <property type="match status" value="1"/>
</dbReference>
<dbReference type="Proteomes" id="UP000628448">
    <property type="component" value="Unassembled WGS sequence"/>
</dbReference>
<comment type="similarity">
    <text evidence="2 11 12">Belongs to the ATPase A chain family.</text>
</comment>
<dbReference type="InterPro" id="IPR035908">
    <property type="entry name" value="F0_ATP_A_sf"/>
</dbReference>
<keyword evidence="11" id="KW-1003">Cell membrane</keyword>
<organism evidence="14 15">
    <name type="scientific">Panacibacter microcysteis</name>
    <dbReference type="NCBI Taxonomy" id="2793269"/>
    <lineage>
        <taxon>Bacteria</taxon>
        <taxon>Pseudomonadati</taxon>
        <taxon>Bacteroidota</taxon>
        <taxon>Chitinophagia</taxon>
        <taxon>Chitinophagales</taxon>
        <taxon>Chitinophagaceae</taxon>
        <taxon>Panacibacter</taxon>
    </lineage>
</organism>
<keyword evidence="6 11" id="KW-0375">Hydrogen ion transport</keyword>
<evidence type="ECO:0000256" key="11">
    <source>
        <dbReference type="HAMAP-Rule" id="MF_01393"/>
    </source>
</evidence>
<keyword evidence="5 11" id="KW-0812">Transmembrane</keyword>
<keyword evidence="4 11" id="KW-0138">CF(0)</keyword>
<comment type="subcellular location">
    <subcellularLocation>
        <location evidence="11 12">Cell membrane</location>
        <topology evidence="11 12">Multi-pass membrane protein</topology>
    </subcellularLocation>
    <subcellularLocation>
        <location evidence="1">Membrane</location>
        <topology evidence="1">Multi-pass membrane protein</topology>
    </subcellularLocation>
</comment>
<feature type="transmembrane region" description="Helical" evidence="11">
    <location>
        <begin position="144"/>
        <end position="162"/>
    </location>
</feature>
<reference evidence="14" key="1">
    <citation type="submission" date="2020-11" db="EMBL/GenBank/DDBJ databases">
        <title>Bacterial whole genome sequence for Panacibacter sp. DH6.</title>
        <authorList>
            <person name="Le V."/>
            <person name="Ko S."/>
            <person name="Ahn C.-Y."/>
            <person name="Oh H.-M."/>
        </authorList>
    </citation>
    <scope>NUCLEOTIDE SEQUENCE</scope>
    <source>
        <strain evidence="14">DH6</strain>
    </source>
</reference>
<evidence type="ECO:0000256" key="3">
    <source>
        <dbReference type="ARBA" id="ARBA00022448"/>
    </source>
</evidence>
<dbReference type="InterPro" id="IPR000568">
    <property type="entry name" value="ATP_synth_F0_asu"/>
</dbReference>
<feature type="transmembrane region" description="Helical" evidence="11">
    <location>
        <begin position="231"/>
        <end position="251"/>
    </location>
</feature>
<dbReference type="GO" id="GO:0045259">
    <property type="term" value="C:proton-transporting ATP synthase complex"/>
    <property type="evidence" value="ECO:0007669"/>
    <property type="project" value="UniProtKB-KW"/>
</dbReference>
<comment type="function">
    <text evidence="11 12">Key component of the proton channel; it plays a direct role in the translocation of protons across the membrane.</text>
</comment>
<feature type="signal peptide" evidence="13">
    <location>
        <begin position="1"/>
        <end position="27"/>
    </location>
</feature>
<evidence type="ECO:0000256" key="6">
    <source>
        <dbReference type="ARBA" id="ARBA00022781"/>
    </source>
</evidence>
<evidence type="ECO:0000256" key="12">
    <source>
        <dbReference type="RuleBase" id="RU000483"/>
    </source>
</evidence>
<dbReference type="InterPro" id="IPR045083">
    <property type="entry name" value="ATP_synth_F0_asu_bact/mt"/>
</dbReference>
<evidence type="ECO:0000256" key="2">
    <source>
        <dbReference type="ARBA" id="ARBA00006810"/>
    </source>
</evidence>
<accession>A0A931E319</accession>
<dbReference type="GO" id="GO:0005886">
    <property type="term" value="C:plasma membrane"/>
    <property type="evidence" value="ECO:0007669"/>
    <property type="project" value="UniProtKB-SubCell"/>
</dbReference>
<keyword evidence="9 11" id="KW-0472">Membrane</keyword>
<dbReference type="Pfam" id="PF00119">
    <property type="entry name" value="ATP-synt_A"/>
    <property type="match status" value="1"/>
</dbReference>
<dbReference type="CDD" id="cd00310">
    <property type="entry name" value="ATP-synt_Fo_a_6"/>
    <property type="match status" value="1"/>
</dbReference>
<dbReference type="PRINTS" id="PR00123">
    <property type="entry name" value="ATPASEA"/>
</dbReference>
<evidence type="ECO:0000256" key="4">
    <source>
        <dbReference type="ARBA" id="ARBA00022547"/>
    </source>
</evidence>
<name>A0A931E319_9BACT</name>
<dbReference type="HAMAP" id="MF_01393">
    <property type="entry name" value="ATP_synth_a_bact"/>
    <property type="match status" value="1"/>
</dbReference>
<keyword evidence="3 11" id="KW-0813">Transport</keyword>
<evidence type="ECO:0000256" key="5">
    <source>
        <dbReference type="ARBA" id="ARBA00022692"/>
    </source>
</evidence>
<evidence type="ECO:0000256" key="13">
    <source>
        <dbReference type="SAM" id="SignalP"/>
    </source>
</evidence>
<feature type="transmembrane region" description="Helical" evidence="11">
    <location>
        <begin position="335"/>
        <end position="359"/>
    </location>
</feature>
<keyword evidence="7 11" id="KW-1133">Transmembrane helix</keyword>
<gene>
    <name evidence="11 14" type="primary">atpB</name>
    <name evidence="14" type="ORF">I5907_07925</name>
</gene>
<dbReference type="GO" id="GO:0046933">
    <property type="term" value="F:proton-transporting ATP synthase activity, rotational mechanism"/>
    <property type="evidence" value="ECO:0007669"/>
    <property type="project" value="UniProtKB-UniRule"/>
</dbReference>
<dbReference type="RefSeq" id="WP_196990179.1">
    <property type="nucleotide sequence ID" value="NZ_JADWYR010000001.1"/>
</dbReference>
<keyword evidence="13" id="KW-0732">Signal</keyword>
<dbReference type="SUPFAM" id="SSF81336">
    <property type="entry name" value="F1F0 ATP synthase subunit A"/>
    <property type="match status" value="1"/>
</dbReference>
<evidence type="ECO:0000256" key="7">
    <source>
        <dbReference type="ARBA" id="ARBA00022989"/>
    </source>
</evidence>